<reference evidence="2" key="1">
    <citation type="journal article" date="2023" name="Science">
        <title>Genome structures resolve the early diversification of teleost fishes.</title>
        <authorList>
            <person name="Parey E."/>
            <person name="Louis A."/>
            <person name="Montfort J."/>
            <person name="Bouchez O."/>
            <person name="Roques C."/>
            <person name="Iampietro C."/>
            <person name="Lluch J."/>
            <person name="Castinel A."/>
            <person name="Donnadieu C."/>
            <person name="Desvignes T."/>
            <person name="Floi Bucao C."/>
            <person name="Jouanno E."/>
            <person name="Wen M."/>
            <person name="Mejri S."/>
            <person name="Dirks R."/>
            <person name="Jansen H."/>
            <person name="Henkel C."/>
            <person name="Chen W.J."/>
            <person name="Zahm M."/>
            <person name="Cabau C."/>
            <person name="Klopp C."/>
            <person name="Thompson A.W."/>
            <person name="Robinson-Rechavi M."/>
            <person name="Braasch I."/>
            <person name="Lecointre G."/>
            <person name="Bobe J."/>
            <person name="Postlethwait J.H."/>
            <person name="Berthelot C."/>
            <person name="Roest Crollius H."/>
            <person name="Guiguen Y."/>
        </authorList>
    </citation>
    <scope>NUCLEOTIDE SEQUENCE</scope>
    <source>
        <strain evidence="2">WJC10195</strain>
    </source>
</reference>
<gene>
    <name evidence="2" type="ORF">SKAU_G00016520</name>
</gene>
<comment type="caution">
    <text evidence="2">The sequence shown here is derived from an EMBL/GenBank/DDBJ whole genome shotgun (WGS) entry which is preliminary data.</text>
</comment>
<feature type="compositionally biased region" description="Basic and acidic residues" evidence="1">
    <location>
        <begin position="1"/>
        <end position="11"/>
    </location>
</feature>
<proteinExistence type="predicted"/>
<keyword evidence="3" id="KW-1185">Reference proteome</keyword>
<organism evidence="2 3">
    <name type="scientific">Synaphobranchus kaupii</name>
    <name type="common">Kaup's arrowtooth eel</name>
    <dbReference type="NCBI Taxonomy" id="118154"/>
    <lineage>
        <taxon>Eukaryota</taxon>
        <taxon>Metazoa</taxon>
        <taxon>Chordata</taxon>
        <taxon>Craniata</taxon>
        <taxon>Vertebrata</taxon>
        <taxon>Euteleostomi</taxon>
        <taxon>Actinopterygii</taxon>
        <taxon>Neopterygii</taxon>
        <taxon>Teleostei</taxon>
        <taxon>Anguilliformes</taxon>
        <taxon>Synaphobranchidae</taxon>
        <taxon>Synaphobranchus</taxon>
    </lineage>
</organism>
<evidence type="ECO:0000313" key="3">
    <source>
        <dbReference type="Proteomes" id="UP001152622"/>
    </source>
</evidence>
<dbReference type="EMBL" id="JAINUF010000001">
    <property type="protein sequence ID" value="KAJ8380874.1"/>
    <property type="molecule type" value="Genomic_DNA"/>
</dbReference>
<protein>
    <submittedName>
        <fullName evidence="2">Uncharacterized protein</fullName>
    </submittedName>
</protein>
<evidence type="ECO:0000313" key="2">
    <source>
        <dbReference type="EMBL" id="KAJ8380874.1"/>
    </source>
</evidence>
<evidence type="ECO:0000256" key="1">
    <source>
        <dbReference type="SAM" id="MobiDB-lite"/>
    </source>
</evidence>
<dbReference type="Proteomes" id="UP001152622">
    <property type="component" value="Chromosome 1"/>
</dbReference>
<accession>A0A9Q1GCA3</accession>
<sequence>MATGPRSRDSSGMKGIQLNSEDRNSPLSCQHGGGALDPTRPERGVGLRCTLYPPIHLGKRATEQVSGVGPRLRWNVNSASFVAKAEPEIVCQAGATAALVQAKHLGMRRLCDAGPDRR</sequence>
<feature type="region of interest" description="Disordered" evidence="1">
    <location>
        <begin position="1"/>
        <end position="44"/>
    </location>
</feature>
<name>A0A9Q1GCA3_SYNKA</name>
<dbReference type="AlphaFoldDB" id="A0A9Q1GCA3"/>